<dbReference type="AlphaFoldDB" id="B9T0N3"/>
<dbReference type="EMBL" id="EQ974308">
    <property type="protein sequence ID" value="EEF30590.1"/>
    <property type="molecule type" value="Genomic_DNA"/>
</dbReference>
<sequence length="72" mass="7959">MVTLSYKNSLLSYLTRGPSIQQCRLKVLCEPCRIITYYTTHSSQTCDGSQGDNVKALDPLPHTLKGSSTPIK</sequence>
<organism evidence="1 2">
    <name type="scientific">Ricinus communis</name>
    <name type="common">Castor bean</name>
    <dbReference type="NCBI Taxonomy" id="3988"/>
    <lineage>
        <taxon>Eukaryota</taxon>
        <taxon>Viridiplantae</taxon>
        <taxon>Streptophyta</taxon>
        <taxon>Embryophyta</taxon>
        <taxon>Tracheophyta</taxon>
        <taxon>Spermatophyta</taxon>
        <taxon>Magnoliopsida</taxon>
        <taxon>eudicotyledons</taxon>
        <taxon>Gunneridae</taxon>
        <taxon>Pentapetalae</taxon>
        <taxon>rosids</taxon>
        <taxon>fabids</taxon>
        <taxon>Malpighiales</taxon>
        <taxon>Euphorbiaceae</taxon>
        <taxon>Acalyphoideae</taxon>
        <taxon>Acalypheae</taxon>
        <taxon>Ricinus</taxon>
    </lineage>
</organism>
<dbReference type="InParanoid" id="B9T0N3"/>
<evidence type="ECO:0000313" key="2">
    <source>
        <dbReference type="Proteomes" id="UP000008311"/>
    </source>
</evidence>
<gene>
    <name evidence="1" type="ORF">RCOM_0576290</name>
</gene>
<name>B9T0N3_RICCO</name>
<reference evidence="2" key="1">
    <citation type="journal article" date="2010" name="Nat. Biotechnol.">
        <title>Draft genome sequence of the oilseed species Ricinus communis.</title>
        <authorList>
            <person name="Chan A.P."/>
            <person name="Crabtree J."/>
            <person name="Zhao Q."/>
            <person name="Lorenzi H."/>
            <person name="Orvis J."/>
            <person name="Puiu D."/>
            <person name="Melake-Berhan A."/>
            <person name="Jones K.M."/>
            <person name="Redman J."/>
            <person name="Chen G."/>
            <person name="Cahoon E.B."/>
            <person name="Gedil M."/>
            <person name="Stanke M."/>
            <person name="Haas B.J."/>
            <person name="Wortman J.R."/>
            <person name="Fraser-Liggett C.M."/>
            <person name="Ravel J."/>
            <person name="Rabinowicz P.D."/>
        </authorList>
    </citation>
    <scope>NUCLEOTIDE SEQUENCE [LARGE SCALE GENOMIC DNA]</scope>
    <source>
        <strain evidence="2">cv. Hale</strain>
    </source>
</reference>
<evidence type="ECO:0000313" key="1">
    <source>
        <dbReference type="EMBL" id="EEF30590.1"/>
    </source>
</evidence>
<protein>
    <submittedName>
        <fullName evidence="1">Uncharacterized protein</fullName>
    </submittedName>
</protein>
<dbReference type="Proteomes" id="UP000008311">
    <property type="component" value="Unassembled WGS sequence"/>
</dbReference>
<keyword evidence="2" id="KW-1185">Reference proteome</keyword>
<accession>B9T0N3</accession>
<proteinExistence type="predicted"/>